<dbReference type="Gene3D" id="3.30.559.10">
    <property type="entry name" value="Chloramphenicol acetyltransferase-like domain"/>
    <property type="match status" value="1"/>
</dbReference>
<dbReference type="GO" id="GO:0004149">
    <property type="term" value="F:dihydrolipoyllysine-residue succinyltransferase activity"/>
    <property type="evidence" value="ECO:0007669"/>
    <property type="project" value="UniProtKB-EC"/>
</dbReference>
<evidence type="ECO:0000256" key="5">
    <source>
        <dbReference type="ARBA" id="ARBA00022532"/>
    </source>
</evidence>
<evidence type="ECO:0000256" key="9">
    <source>
        <dbReference type="ARBA" id="ARBA00032406"/>
    </source>
</evidence>
<evidence type="ECO:0000256" key="7">
    <source>
        <dbReference type="ARBA" id="ARBA00022823"/>
    </source>
</evidence>
<dbReference type="OrthoDB" id="1750253at2759"/>
<comment type="pathway">
    <text evidence="2">Amino-acid degradation; L-lysine degradation via saccharopine pathway; glutaryl-CoA from L-lysine: step 6/6.</text>
</comment>
<comment type="similarity">
    <text evidence="3">Belongs to the 2-oxoacid dehydrogenase family.</text>
</comment>
<keyword evidence="7" id="KW-0450">Lipoyl</keyword>
<dbReference type="EC" id="2.3.1.61" evidence="4"/>
<dbReference type="GO" id="GO:0006099">
    <property type="term" value="P:tricarboxylic acid cycle"/>
    <property type="evidence" value="ECO:0007669"/>
    <property type="project" value="UniProtKB-KW"/>
</dbReference>
<feature type="domain" description="2-oxoacid dehydrogenase acyltransferase catalytic" evidence="10">
    <location>
        <begin position="5"/>
        <end position="64"/>
    </location>
</feature>
<evidence type="ECO:0000256" key="3">
    <source>
        <dbReference type="ARBA" id="ARBA00007317"/>
    </source>
</evidence>
<protein>
    <recommendedName>
        <fullName evidence="4">dihydrolipoyllysine-residue succinyltransferase</fullName>
        <ecNumber evidence="4">2.3.1.61</ecNumber>
    </recommendedName>
    <alternativeName>
        <fullName evidence="9">2-oxoglutarate dehydrogenase complex component E2</fullName>
    </alternativeName>
</protein>
<evidence type="ECO:0000256" key="8">
    <source>
        <dbReference type="ARBA" id="ARBA00023315"/>
    </source>
</evidence>
<comment type="cofactor">
    <cofactor evidence="1">
        <name>(R)-lipoate</name>
        <dbReference type="ChEBI" id="CHEBI:83088"/>
    </cofactor>
</comment>
<dbReference type="PANTHER" id="PTHR43416">
    <property type="entry name" value="DIHYDROLIPOYLLYSINE-RESIDUE SUCCINYLTRANSFERASE COMPONENT OF 2-OXOGLUTARATE DEHYDROGENASE COMPLEX, MITOCHONDRIAL-RELATED"/>
    <property type="match status" value="1"/>
</dbReference>
<dbReference type="Proteomes" id="UP000325577">
    <property type="component" value="Linkage Group LG21"/>
</dbReference>
<dbReference type="InterPro" id="IPR023213">
    <property type="entry name" value="CAT-like_dom_sf"/>
</dbReference>
<name>A0A5J5ADB2_9ASTE</name>
<evidence type="ECO:0000256" key="6">
    <source>
        <dbReference type="ARBA" id="ARBA00022679"/>
    </source>
</evidence>
<evidence type="ECO:0000256" key="2">
    <source>
        <dbReference type="ARBA" id="ARBA00005145"/>
    </source>
</evidence>
<evidence type="ECO:0000313" key="12">
    <source>
        <dbReference type="Proteomes" id="UP000325577"/>
    </source>
</evidence>
<keyword evidence="6" id="KW-0808">Transferase</keyword>
<accession>A0A5J5ADB2</accession>
<proteinExistence type="inferred from homology"/>
<gene>
    <name evidence="11" type="ORF">F0562_035621</name>
</gene>
<evidence type="ECO:0000256" key="1">
    <source>
        <dbReference type="ARBA" id="ARBA00001938"/>
    </source>
</evidence>
<organism evidence="11 12">
    <name type="scientific">Nyssa sinensis</name>
    <dbReference type="NCBI Taxonomy" id="561372"/>
    <lineage>
        <taxon>Eukaryota</taxon>
        <taxon>Viridiplantae</taxon>
        <taxon>Streptophyta</taxon>
        <taxon>Embryophyta</taxon>
        <taxon>Tracheophyta</taxon>
        <taxon>Spermatophyta</taxon>
        <taxon>Magnoliopsida</taxon>
        <taxon>eudicotyledons</taxon>
        <taxon>Gunneridae</taxon>
        <taxon>Pentapetalae</taxon>
        <taxon>asterids</taxon>
        <taxon>Cornales</taxon>
        <taxon>Nyssaceae</taxon>
        <taxon>Nyssa</taxon>
    </lineage>
</organism>
<dbReference type="InterPro" id="IPR001078">
    <property type="entry name" value="2-oxoacid_DH_actylTfrase"/>
</dbReference>
<dbReference type="Pfam" id="PF00198">
    <property type="entry name" value="2-oxoacid_dh"/>
    <property type="match status" value="1"/>
</dbReference>
<dbReference type="SUPFAM" id="SSF52777">
    <property type="entry name" value="CoA-dependent acyltransferases"/>
    <property type="match status" value="1"/>
</dbReference>
<dbReference type="PANTHER" id="PTHR43416:SF5">
    <property type="entry name" value="DIHYDROLIPOYLLYSINE-RESIDUE SUCCINYLTRANSFERASE COMPONENT OF 2-OXOGLUTARATE DEHYDROGENASE COMPLEX, MITOCHONDRIAL"/>
    <property type="match status" value="1"/>
</dbReference>
<dbReference type="GO" id="GO:0005739">
    <property type="term" value="C:mitochondrion"/>
    <property type="evidence" value="ECO:0007669"/>
    <property type="project" value="TreeGrafter"/>
</dbReference>
<dbReference type="EMBL" id="CM018045">
    <property type="protein sequence ID" value="KAA8528128.1"/>
    <property type="molecule type" value="Genomic_DNA"/>
</dbReference>
<dbReference type="InterPro" id="IPR050537">
    <property type="entry name" value="2-oxoacid_dehydrogenase"/>
</dbReference>
<evidence type="ECO:0000256" key="4">
    <source>
        <dbReference type="ARBA" id="ARBA00012945"/>
    </source>
</evidence>
<keyword evidence="12" id="KW-1185">Reference proteome</keyword>
<dbReference type="AlphaFoldDB" id="A0A5J5ADB2"/>
<reference evidence="11 12" key="1">
    <citation type="submission" date="2019-09" db="EMBL/GenBank/DDBJ databases">
        <title>A chromosome-level genome assembly of the Chinese tupelo Nyssa sinensis.</title>
        <authorList>
            <person name="Yang X."/>
            <person name="Kang M."/>
            <person name="Yang Y."/>
            <person name="Xiong H."/>
            <person name="Wang M."/>
            <person name="Zhang Z."/>
            <person name="Wang Z."/>
            <person name="Wu H."/>
            <person name="Ma T."/>
            <person name="Liu J."/>
            <person name="Xi Z."/>
        </authorList>
    </citation>
    <scope>NUCLEOTIDE SEQUENCE [LARGE SCALE GENOMIC DNA]</scope>
    <source>
        <strain evidence="11">J267</strain>
        <tissue evidence="11">Leaf</tissue>
    </source>
</reference>
<sequence length="143" mass="15890">MKLCSDYTDAFVEKHGVKLGLMLGFVKAAVSGLHNQPIINAVIDGDDIIYRDYIDISIDVGTPEKRNKSGGALLDAIEAHGLNSESNGWFGHWLWSPRLGEKKAIEEEAWLGADVEQPCVQWRRGWSKLKRGANWTKGQRALG</sequence>
<evidence type="ECO:0000259" key="10">
    <source>
        <dbReference type="Pfam" id="PF00198"/>
    </source>
</evidence>
<keyword evidence="5" id="KW-0816">Tricarboxylic acid cycle</keyword>
<keyword evidence="8" id="KW-0012">Acyltransferase</keyword>
<evidence type="ECO:0000313" key="11">
    <source>
        <dbReference type="EMBL" id="KAA8528128.1"/>
    </source>
</evidence>